<dbReference type="PANTHER" id="PTHR11200">
    <property type="entry name" value="INOSITOL 5-PHOSPHATASE"/>
    <property type="match status" value="1"/>
</dbReference>
<evidence type="ECO:0000313" key="9">
    <source>
        <dbReference type="Proteomes" id="UP000007110"/>
    </source>
</evidence>
<evidence type="ECO:0000256" key="4">
    <source>
        <dbReference type="ARBA" id="ARBA00013044"/>
    </source>
</evidence>
<evidence type="ECO:0000259" key="7">
    <source>
        <dbReference type="PROSITE" id="PS50275"/>
    </source>
</evidence>
<dbReference type="SUPFAM" id="SSF56219">
    <property type="entry name" value="DNase I-like"/>
    <property type="match status" value="1"/>
</dbReference>
<feature type="compositionally biased region" description="Polar residues" evidence="6">
    <location>
        <begin position="1433"/>
        <end position="1447"/>
    </location>
</feature>
<feature type="compositionally biased region" description="Polar residues" evidence="6">
    <location>
        <begin position="1204"/>
        <end position="1213"/>
    </location>
</feature>
<dbReference type="GO" id="GO:0005737">
    <property type="term" value="C:cytoplasm"/>
    <property type="evidence" value="ECO:0000318"/>
    <property type="project" value="GO_Central"/>
</dbReference>
<dbReference type="GO" id="GO:0098793">
    <property type="term" value="C:presynapse"/>
    <property type="evidence" value="ECO:0007669"/>
    <property type="project" value="GOC"/>
</dbReference>
<dbReference type="CDD" id="cd09089">
    <property type="entry name" value="INPP5c_Synj"/>
    <property type="match status" value="1"/>
</dbReference>
<dbReference type="Gene3D" id="3.60.10.10">
    <property type="entry name" value="Endonuclease/exonuclease/phosphatase"/>
    <property type="match status" value="1"/>
</dbReference>
<feature type="compositionally biased region" description="Pro residues" evidence="6">
    <location>
        <begin position="1092"/>
        <end position="1114"/>
    </location>
</feature>
<dbReference type="Pfam" id="PF22669">
    <property type="entry name" value="Exo_endo_phos2"/>
    <property type="match status" value="1"/>
</dbReference>
<keyword evidence="9" id="KW-1185">Reference proteome</keyword>
<reference evidence="8" key="2">
    <citation type="submission" date="2021-01" db="UniProtKB">
        <authorList>
            <consortium name="EnsemblMetazoa"/>
        </authorList>
    </citation>
    <scope>IDENTIFICATION</scope>
</reference>
<sequence length="1548" mass="170066">MATTMGKSFRVYHKVGPPYSVILEARNKQETLLFESDAVAVLSIPETESLRKQYQKMTDAYGCLGALRLSVGDESLLYLVLVTGCSSVGKVQESEIFRITSTLFISLRNNSSDEDRITEVRKLLNSGTFYFSWSASTTTRFDLSLCAQRQKQDHVSDNRFFWNRSLHLHLQRFDVNCSDWLLKTMCGGVEVRTVYCGTRQAKACIVSRLSCERAGTRFNVRGTNDDGHVANFCETEQVIFLDNKVTSFIQTRGSVPLFWEQPGINVGVHKVKMSRGFEASAPAFDRHLTMVKAHYGDQVIVNLLGSKEGEDMLSKSFQNHLKASSHDQDTPHILFDYHQMCRGKVDNLPLLKKKVATEMDQFGFFFSEGGEVIRQQTGTIRSNCLDCLDRTNAVQTFFGQDMLAKQLEALGVSSKPQIMSRFLETYKTIWGLSGDHISRIYAGTGALEGKTKAGKLRDGARSVTRTIQNNFFDGTKQESIDVLLLGSSLVGSLANKASSLLPSSHLHASPDILQGVCEREGDFTSSSRFRICVGTWNVNGGKNSHNIAFKNESLTDWLLDNPQIVEETNQGCSETGVDYSVPNDIYAIGFEEMVDLNAGNIISASTTNQRKWGVELQKSLSRDHKYVLLVCEQLVGVCLYIFIRPQHAPFIRDVAVDTVKTGLKGAAGNKGGVAIRFVFHGTSMCFVCAHLAAGQSHIKDRNDDYAEISSKIMFPMGRTLESHDYVFWCGDFNYRIDKDNDEVKDLVAIHDYEALKECDQLLLERRKGNTFQGFAEGTIRFAPTYKYDLFSEDYDTSEKMRTPAWTDRILWRRHKPFYFKQTSDNPFEVFPDNWDSGRVLHYGRAELKTSDHRPVVAIIEVEVQLVDEDTRESIFHDVFCQQGPPDATVILSLTDPHGNQVVFADDEMDAVLDLTASEGEAILVRFVGSDMLVTFRHGHSALSARDKLNNQTIGHKVLHVKLKMEKWLELLEKELAMCSPNTERLFNPVSSSLLGESFDVPSMSFDLEEEDENGQDFGSLKPELQAPLLPTLGAGSRSGTPSPTVELQEGAGRPKRPPRPAKPGRPPPRGGNGEEVQAEVEVKVTAQKRVPPTRPGPPVRPSRPNMPPARPQAPPVDEAKRKPDAPVARPSSIISDPYQVSHTLHAASQDDAIRLLQEIGVSVPPSLTSPPPDAPKVPTVAPRSSASLKRTTRGATMSVDAFSSGDSVPLSLTTPPPDIVKVPTVAPRSSGSLKRNTSGATMSVDACNSDVSVPSSYTTPPPENVEVPTVAPRSSGSLKRGTSGATFDEYNNNAAVQDGNALRSTEGEKVPVVAPPRPMPRQRSSIIPESNSFVHQEPQQDRPTAEVPPTRGPVPASRPPTRPAPPMAEGASESPAVLSIAPPVPGSRPQRPSAPEAEEPQFIQSVPDKMPNVPPRPSAPPRSASNDAFTEVSLEQASMSTNGTVAQNAAPPVPRSRPGRPPQRVVEPEDNFYLEAMAIETDSTDNFLNEQFGPSEDPPAFSPPDFPPPQDPGPAGPPMVPPPVPRNRPRPTPGAIVPPQVPSRPGIR</sequence>
<dbReference type="InterPro" id="IPR002013">
    <property type="entry name" value="SAC_dom"/>
</dbReference>
<feature type="compositionally biased region" description="Polar residues" evidence="6">
    <location>
        <begin position="1283"/>
        <end position="1295"/>
    </location>
</feature>
<feature type="compositionally biased region" description="Pro residues" evidence="6">
    <location>
        <begin position="1496"/>
        <end position="1532"/>
    </location>
</feature>
<keyword evidence="5" id="KW-0378">Hydrolase</keyword>
<organism evidence="8 9">
    <name type="scientific">Strongylocentrotus purpuratus</name>
    <name type="common">Purple sea urchin</name>
    <dbReference type="NCBI Taxonomy" id="7668"/>
    <lineage>
        <taxon>Eukaryota</taxon>
        <taxon>Metazoa</taxon>
        <taxon>Echinodermata</taxon>
        <taxon>Eleutherozoa</taxon>
        <taxon>Echinozoa</taxon>
        <taxon>Echinoidea</taxon>
        <taxon>Euechinoidea</taxon>
        <taxon>Echinacea</taxon>
        <taxon>Camarodonta</taxon>
        <taxon>Echinidea</taxon>
        <taxon>Strongylocentrotidae</taxon>
        <taxon>Strongylocentrotus</taxon>
    </lineage>
</organism>
<dbReference type="PANTHER" id="PTHR11200:SF257">
    <property type="entry name" value="PHOSPHOINOSITIDE 5-PHOSPHATASE"/>
    <property type="match status" value="1"/>
</dbReference>
<dbReference type="GO" id="GO:0004439">
    <property type="term" value="F:phosphatidylinositol-4,5-bisphosphate 5-phosphatase activity"/>
    <property type="evidence" value="ECO:0000318"/>
    <property type="project" value="GO_Central"/>
</dbReference>
<feature type="compositionally biased region" description="Polar residues" evidence="6">
    <location>
        <begin position="1227"/>
        <end position="1241"/>
    </location>
</feature>
<dbReference type="CTD" id="8867"/>
<evidence type="ECO:0000313" key="8">
    <source>
        <dbReference type="EnsemblMetazoa" id="XP_030849254"/>
    </source>
</evidence>
<reference evidence="9" key="1">
    <citation type="submission" date="2015-02" db="EMBL/GenBank/DDBJ databases">
        <title>Genome sequencing for Strongylocentrotus purpuratus.</title>
        <authorList>
            <person name="Murali S."/>
            <person name="Liu Y."/>
            <person name="Vee V."/>
            <person name="English A."/>
            <person name="Wang M."/>
            <person name="Skinner E."/>
            <person name="Han Y."/>
            <person name="Muzny D.M."/>
            <person name="Worley K.C."/>
            <person name="Gibbs R.A."/>
        </authorList>
    </citation>
    <scope>NUCLEOTIDE SEQUENCE</scope>
</reference>
<dbReference type="GO" id="GO:0052658">
    <property type="term" value="F:inositol-1,4,5-trisphosphate 5-phosphatase activity"/>
    <property type="evidence" value="ECO:0000318"/>
    <property type="project" value="GO_Central"/>
</dbReference>
<feature type="compositionally biased region" description="Low complexity" evidence="6">
    <location>
        <begin position="1249"/>
        <end position="1272"/>
    </location>
</feature>
<dbReference type="InterPro" id="IPR012677">
    <property type="entry name" value="Nucleotide-bd_a/b_plait_sf"/>
</dbReference>
<feature type="compositionally biased region" description="Pro residues" evidence="6">
    <location>
        <begin position="1060"/>
        <end position="1069"/>
    </location>
</feature>
<comment type="similarity">
    <text evidence="2">Belongs to the synaptojanin family.</text>
</comment>
<feature type="compositionally biased region" description="Pro residues" evidence="6">
    <location>
        <begin position="1350"/>
        <end position="1366"/>
    </location>
</feature>
<dbReference type="Pfam" id="PF08952">
    <property type="entry name" value="DUF1866"/>
    <property type="match status" value="1"/>
</dbReference>
<feature type="region of interest" description="Disordered" evidence="6">
    <location>
        <begin position="1163"/>
        <end position="1548"/>
    </location>
</feature>
<dbReference type="InParanoid" id="A0A7M7PCZ1"/>
<dbReference type="SMART" id="SM00128">
    <property type="entry name" value="IPPc"/>
    <property type="match status" value="1"/>
</dbReference>
<proteinExistence type="inferred from homology"/>
<accession>A0A7M7PCZ1</accession>
<dbReference type="RefSeq" id="XP_030849254.1">
    <property type="nucleotide sequence ID" value="XM_030993394.1"/>
</dbReference>
<feature type="region of interest" description="Disordered" evidence="6">
    <location>
        <begin position="1029"/>
        <end position="1138"/>
    </location>
</feature>
<comment type="catalytic activity">
    <reaction evidence="1">
        <text>a 1,2-diacyl-sn-glycero-3-phospho-(1D-myo-inositol-4,5-bisphosphate) + H2O = a 1,2-diacyl-sn-glycero-3-phospho-(1D-myo-inositol 4-phosphate) + phosphate</text>
        <dbReference type="Rhea" id="RHEA:22764"/>
        <dbReference type="ChEBI" id="CHEBI:15377"/>
        <dbReference type="ChEBI" id="CHEBI:43474"/>
        <dbReference type="ChEBI" id="CHEBI:58178"/>
        <dbReference type="ChEBI" id="CHEBI:58456"/>
        <dbReference type="EC" id="3.1.3.36"/>
    </reaction>
</comment>
<dbReference type="GO" id="GO:0046856">
    <property type="term" value="P:phosphatidylinositol dephosphorylation"/>
    <property type="evidence" value="ECO:0007669"/>
    <property type="project" value="InterPro"/>
</dbReference>
<dbReference type="OMA" id="XARSPAP"/>
<evidence type="ECO:0000256" key="5">
    <source>
        <dbReference type="ARBA" id="ARBA00022801"/>
    </source>
</evidence>
<evidence type="ECO:0000256" key="6">
    <source>
        <dbReference type="SAM" id="MobiDB-lite"/>
    </source>
</evidence>
<feature type="compositionally biased region" description="Polar residues" evidence="6">
    <location>
        <begin position="1324"/>
        <end position="1334"/>
    </location>
</feature>
<dbReference type="Gene3D" id="3.30.70.330">
    <property type="match status" value="1"/>
</dbReference>
<feature type="compositionally biased region" description="Pro residues" evidence="6">
    <location>
        <begin position="1451"/>
        <end position="1461"/>
    </location>
</feature>
<dbReference type="SMART" id="SM01165">
    <property type="entry name" value="DUF1866"/>
    <property type="match status" value="1"/>
</dbReference>
<dbReference type="Proteomes" id="UP000007110">
    <property type="component" value="Unassembled WGS sequence"/>
</dbReference>
<dbReference type="PROSITE" id="PS50275">
    <property type="entry name" value="SAC"/>
    <property type="match status" value="1"/>
</dbReference>
<dbReference type="GeneID" id="579866"/>
<dbReference type="InterPro" id="IPR000300">
    <property type="entry name" value="IPPc"/>
</dbReference>
<dbReference type="InterPro" id="IPR046985">
    <property type="entry name" value="IP5"/>
</dbReference>
<evidence type="ECO:0000256" key="3">
    <source>
        <dbReference type="ARBA" id="ARBA00009678"/>
    </source>
</evidence>
<dbReference type="Pfam" id="PF02383">
    <property type="entry name" value="Syja_N"/>
    <property type="match status" value="1"/>
</dbReference>
<dbReference type="GO" id="GO:0016020">
    <property type="term" value="C:membrane"/>
    <property type="evidence" value="ECO:0000318"/>
    <property type="project" value="GO_Central"/>
</dbReference>
<protein>
    <recommendedName>
        <fullName evidence="4">phosphoinositide 5-phosphatase</fullName>
        <ecNumber evidence="4">3.1.3.36</ecNumber>
    </recommendedName>
</protein>
<dbReference type="KEGG" id="spu:579866"/>
<evidence type="ECO:0000256" key="1">
    <source>
        <dbReference type="ARBA" id="ARBA00001786"/>
    </source>
</evidence>
<feature type="compositionally biased region" description="Polar residues" evidence="6">
    <location>
        <begin position="1182"/>
        <end position="1195"/>
    </location>
</feature>
<evidence type="ECO:0000256" key="2">
    <source>
        <dbReference type="ARBA" id="ARBA00008943"/>
    </source>
</evidence>
<dbReference type="OrthoDB" id="1925875at2759"/>
<dbReference type="InterPro" id="IPR036691">
    <property type="entry name" value="Endo/exonu/phosph_ase_sf"/>
</dbReference>
<comment type="similarity">
    <text evidence="3">In the central section; belongs to the inositol 1,4,5-trisphosphate 5-phosphatase family.</text>
</comment>
<feature type="domain" description="SAC" evidence="7">
    <location>
        <begin position="120"/>
        <end position="443"/>
    </location>
</feature>
<dbReference type="EnsemblMetazoa" id="XM_030993394">
    <property type="protein sequence ID" value="XP_030849254"/>
    <property type="gene ID" value="LOC579866"/>
</dbReference>
<name>A0A7M7PCZ1_STRPU</name>
<dbReference type="GO" id="GO:0048488">
    <property type="term" value="P:synaptic vesicle endocytosis"/>
    <property type="evidence" value="ECO:0000318"/>
    <property type="project" value="GO_Central"/>
</dbReference>
<dbReference type="InterPro" id="IPR015047">
    <property type="entry name" value="SYNJ1/2_RRM"/>
</dbReference>
<dbReference type="EC" id="3.1.3.36" evidence="4"/>